<keyword evidence="3 4" id="KW-1015">Disulfide bond</keyword>
<feature type="disulfide bond" evidence="4">
    <location>
        <begin position="147"/>
        <end position="197"/>
    </location>
</feature>
<dbReference type="SUPFAM" id="SSF49870">
    <property type="entry name" value="Osmotin, thaumatin-like protein"/>
    <property type="match status" value="1"/>
</dbReference>
<keyword evidence="2 5" id="KW-0732">Signal</keyword>
<dbReference type="PIRSF" id="PIRSF002703">
    <property type="entry name" value="Thaumatin"/>
    <property type="match status" value="1"/>
</dbReference>
<reference evidence="6 7" key="1">
    <citation type="submission" date="2019-12" db="EMBL/GenBank/DDBJ databases">
        <authorList>
            <person name="Alioto T."/>
            <person name="Alioto T."/>
            <person name="Gomez Garrido J."/>
        </authorList>
    </citation>
    <scope>NUCLEOTIDE SEQUENCE [LARGE SCALE GENOMIC DNA]</scope>
</reference>
<dbReference type="Gramene" id="OE9A012647T1">
    <property type="protein sequence ID" value="OE9A012647C1"/>
    <property type="gene ID" value="OE9A012647"/>
</dbReference>
<gene>
    <name evidence="6" type="ORF">OLEA9_A012647</name>
</gene>
<evidence type="ECO:0000313" key="6">
    <source>
        <dbReference type="EMBL" id="CAA2979379.1"/>
    </source>
</evidence>
<dbReference type="Pfam" id="PF00314">
    <property type="entry name" value="Thaumatin"/>
    <property type="match status" value="1"/>
</dbReference>
<dbReference type="PRINTS" id="PR00347">
    <property type="entry name" value="THAUMATIN"/>
</dbReference>
<dbReference type="InterPro" id="IPR017949">
    <property type="entry name" value="Thaumatin_CS"/>
</dbReference>
<dbReference type="InterPro" id="IPR037176">
    <property type="entry name" value="Osmotin/thaumatin-like_sf"/>
</dbReference>
<feature type="disulfide bond" evidence="4">
    <location>
        <begin position="90"/>
        <end position="96"/>
    </location>
</feature>
<proteinExistence type="inferred from homology"/>
<feature type="disulfide bond" evidence="4">
    <location>
        <begin position="169"/>
        <end position="178"/>
    </location>
</feature>
<dbReference type="OrthoDB" id="430315at2759"/>
<feature type="disulfide bond" evidence="4">
    <location>
        <begin position="75"/>
        <end position="85"/>
    </location>
</feature>
<dbReference type="EMBL" id="CACTIH010003628">
    <property type="protein sequence ID" value="CAA2979379.1"/>
    <property type="molecule type" value="Genomic_DNA"/>
</dbReference>
<dbReference type="PROSITE" id="PS51367">
    <property type="entry name" value="THAUMATIN_2"/>
    <property type="match status" value="1"/>
</dbReference>
<comment type="caution">
    <text evidence="6">The sequence shown here is derived from an EMBL/GenBank/DDBJ whole genome shotgun (WGS) entry which is preliminary data.</text>
</comment>
<evidence type="ECO:0000256" key="3">
    <source>
        <dbReference type="ARBA" id="ARBA00023157"/>
    </source>
</evidence>
<evidence type="ECO:0000256" key="2">
    <source>
        <dbReference type="ARBA" id="ARBA00022729"/>
    </source>
</evidence>
<name>A0A8S0RI49_OLEEU</name>
<feature type="disulfide bond" evidence="4">
    <location>
        <begin position="155"/>
        <end position="165"/>
    </location>
</feature>
<dbReference type="AlphaFoldDB" id="A0A8S0RI49"/>
<dbReference type="InterPro" id="IPR001938">
    <property type="entry name" value="Thaumatin"/>
</dbReference>
<evidence type="ECO:0000313" key="7">
    <source>
        <dbReference type="Proteomes" id="UP000594638"/>
    </source>
</evidence>
<evidence type="ECO:0000256" key="5">
    <source>
        <dbReference type="SAM" id="SignalP"/>
    </source>
</evidence>
<evidence type="ECO:0008006" key="8">
    <source>
        <dbReference type="Google" id="ProtNLM"/>
    </source>
</evidence>
<evidence type="ECO:0000256" key="1">
    <source>
        <dbReference type="ARBA" id="ARBA00010607"/>
    </source>
</evidence>
<feature type="chain" id="PRO_5035814452" description="Thaumatin-like protein" evidence="5">
    <location>
        <begin position="20"/>
        <end position="226"/>
    </location>
</feature>
<dbReference type="SMART" id="SM00205">
    <property type="entry name" value="THN"/>
    <property type="match status" value="1"/>
</dbReference>
<accession>A0A8S0RI49</accession>
<comment type="similarity">
    <text evidence="1">Belongs to the thaumatin family.</text>
</comment>
<dbReference type="Gene3D" id="2.60.110.10">
    <property type="entry name" value="Thaumatin"/>
    <property type="match status" value="1"/>
</dbReference>
<sequence length="226" mass="24950">MSFLKSFFAIFMPLLFIHSHGIMITVQNNCPYTVWPAAVSGKAVAGQGRRLDRGQTWTLLYPSTKLVKIWARTNCTFDSSGKGKCLTGDCGGLLECKELGAAPVTVAEYGLNDFARKDYFDISVMHGFNVPISLTPTSNGCNKSIRCARDLTAECPNVLRTPGGCHNPCTVYKTNEYCCGVGRCQPTNLSRFFKIRCKDAFTYPEDDPTSTFTCPPGTNYRVEFCP</sequence>
<feature type="disulfide bond" evidence="4">
    <location>
        <begin position="179"/>
        <end position="184"/>
    </location>
</feature>
<evidence type="ECO:0000256" key="4">
    <source>
        <dbReference type="PIRSR" id="PIRSR002703-1"/>
    </source>
</evidence>
<dbReference type="PANTHER" id="PTHR31048">
    <property type="entry name" value="OS03G0233200 PROTEIN"/>
    <property type="match status" value="1"/>
</dbReference>
<protein>
    <recommendedName>
        <fullName evidence="8">Thaumatin-like protein</fullName>
    </recommendedName>
</protein>
<feature type="signal peptide" evidence="5">
    <location>
        <begin position="1"/>
        <end position="19"/>
    </location>
</feature>
<keyword evidence="7" id="KW-1185">Reference proteome</keyword>
<dbReference type="Proteomes" id="UP000594638">
    <property type="component" value="Unassembled WGS sequence"/>
</dbReference>
<dbReference type="FunFam" id="2.60.110.10:FF:000003">
    <property type="entry name" value="Thaumatin I"/>
    <property type="match status" value="1"/>
</dbReference>
<dbReference type="PROSITE" id="PS00316">
    <property type="entry name" value="THAUMATIN_1"/>
    <property type="match status" value="1"/>
</dbReference>
<organism evidence="6 7">
    <name type="scientific">Olea europaea subsp. europaea</name>
    <dbReference type="NCBI Taxonomy" id="158383"/>
    <lineage>
        <taxon>Eukaryota</taxon>
        <taxon>Viridiplantae</taxon>
        <taxon>Streptophyta</taxon>
        <taxon>Embryophyta</taxon>
        <taxon>Tracheophyta</taxon>
        <taxon>Spermatophyta</taxon>
        <taxon>Magnoliopsida</taxon>
        <taxon>eudicotyledons</taxon>
        <taxon>Gunneridae</taxon>
        <taxon>Pentapetalae</taxon>
        <taxon>asterids</taxon>
        <taxon>lamiids</taxon>
        <taxon>Lamiales</taxon>
        <taxon>Oleaceae</taxon>
        <taxon>Oleeae</taxon>
        <taxon>Olea</taxon>
    </lineage>
</organism>
<feature type="disulfide bond" evidence="4">
    <location>
        <begin position="30"/>
        <end position="225"/>
    </location>
</feature>